<reference evidence="2" key="4">
    <citation type="journal article" date="2015" name="G3 (Bethesda)">
        <title>Genome sequences of three phytopathogenic species of the Magnaporthaceae family of fungi.</title>
        <authorList>
            <person name="Okagaki L.H."/>
            <person name="Nunes C.C."/>
            <person name="Sailsbery J."/>
            <person name="Clay B."/>
            <person name="Brown D."/>
            <person name="John T."/>
            <person name="Oh Y."/>
            <person name="Young N."/>
            <person name="Fitzgerald M."/>
            <person name="Haas B.J."/>
            <person name="Zeng Q."/>
            <person name="Young S."/>
            <person name="Adiconis X."/>
            <person name="Fan L."/>
            <person name="Levin J.Z."/>
            <person name="Mitchell T.K."/>
            <person name="Okubara P.A."/>
            <person name="Farman M.L."/>
            <person name="Kohn L.M."/>
            <person name="Birren B."/>
            <person name="Ma L.-J."/>
            <person name="Dean R.A."/>
        </authorList>
    </citation>
    <scope>NUCLEOTIDE SEQUENCE</scope>
    <source>
        <strain evidence="2">R3-111a-1</strain>
    </source>
</reference>
<reference evidence="2" key="5">
    <citation type="submission" date="2018-04" db="UniProtKB">
        <authorList>
            <consortium name="EnsemblFungi"/>
        </authorList>
    </citation>
    <scope>IDENTIFICATION</scope>
    <source>
        <strain evidence="2">R3-111a-1</strain>
    </source>
</reference>
<dbReference type="EnsemblFungi" id="EJT69893">
    <property type="protein sequence ID" value="EJT69893"/>
    <property type="gene ID" value="GGTG_12776"/>
</dbReference>
<gene>
    <name evidence="2" type="primary">20353234</name>
    <name evidence="1" type="ORF">GGTG_12776</name>
</gene>
<dbReference type="Proteomes" id="UP000006039">
    <property type="component" value="Unassembled WGS sequence"/>
</dbReference>
<dbReference type="HOGENOM" id="CLU_1758924_0_0_1"/>
<organism evidence="1">
    <name type="scientific">Gaeumannomyces tritici (strain R3-111a-1)</name>
    <name type="common">Wheat and barley take-all root rot fungus</name>
    <name type="synonym">Gaeumannomyces graminis var. tritici</name>
    <dbReference type="NCBI Taxonomy" id="644352"/>
    <lineage>
        <taxon>Eukaryota</taxon>
        <taxon>Fungi</taxon>
        <taxon>Dikarya</taxon>
        <taxon>Ascomycota</taxon>
        <taxon>Pezizomycotina</taxon>
        <taxon>Sordariomycetes</taxon>
        <taxon>Sordariomycetidae</taxon>
        <taxon>Magnaporthales</taxon>
        <taxon>Magnaporthaceae</taxon>
        <taxon>Gaeumannomyces</taxon>
    </lineage>
</organism>
<protein>
    <submittedName>
        <fullName evidence="1 2">Uncharacterized protein</fullName>
    </submittedName>
</protein>
<dbReference type="AlphaFoldDB" id="J3PGZ6"/>
<sequence>MAQRVTFGRSEQWDGAGGKIRSPLVWSVKRVRGTRGCVGSAWVGFADNRSQFSAATGIGRFGLFLPALRRFPERLAVPHSVRHALSQLKDATGRNRACRPRLGSVVYCGLQAWNVATLRGSTRGVPRVRLLCVRRQCQLEVEPVSHYY</sequence>
<dbReference type="RefSeq" id="XP_009228941.1">
    <property type="nucleotide sequence ID" value="XM_009230677.1"/>
</dbReference>
<name>J3PGZ6_GAET3</name>
<keyword evidence="3" id="KW-1185">Reference proteome</keyword>
<proteinExistence type="predicted"/>
<reference evidence="1" key="2">
    <citation type="submission" date="2010-07" db="EMBL/GenBank/DDBJ databases">
        <authorList>
            <consortium name="The Broad Institute Genome Sequencing Platform"/>
            <consortium name="Broad Institute Genome Sequencing Center for Infectious Disease"/>
            <person name="Ma L.-J."/>
            <person name="Dead R."/>
            <person name="Young S."/>
            <person name="Zeng Q."/>
            <person name="Koehrsen M."/>
            <person name="Alvarado L."/>
            <person name="Berlin A."/>
            <person name="Chapman S.B."/>
            <person name="Chen Z."/>
            <person name="Freedman E."/>
            <person name="Gellesch M."/>
            <person name="Goldberg J."/>
            <person name="Griggs A."/>
            <person name="Gujja S."/>
            <person name="Heilman E.R."/>
            <person name="Heiman D."/>
            <person name="Hepburn T."/>
            <person name="Howarth C."/>
            <person name="Jen D."/>
            <person name="Larson L."/>
            <person name="Mehta T."/>
            <person name="Neiman D."/>
            <person name="Pearson M."/>
            <person name="Roberts A."/>
            <person name="Saif S."/>
            <person name="Shea T."/>
            <person name="Shenoy N."/>
            <person name="Sisk P."/>
            <person name="Stolte C."/>
            <person name="Sykes S."/>
            <person name="Walk T."/>
            <person name="White J."/>
            <person name="Yandava C."/>
            <person name="Haas B."/>
            <person name="Nusbaum C."/>
            <person name="Birren B."/>
        </authorList>
    </citation>
    <scope>NUCLEOTIDE SEQUENCE</scope>
    <source>
        <strain evidence="1">R3-111a-1</strain>
    </source>
</reference>
<evidence type="ECO:0000313" key="1">
    <source>
        <dbReference type="EMBL" id="EJT69893.1"/>
    </source>
</evidence>
<dbReference type="GeneID" id="20353234"/>
<evidence type="ECO:0000313" key="3">
    <source>
        <dbReference type="Proteomes" id="UP000006039"/>
    </source>
</evidence>
<accession>J3PGZ6</accession>
<dbReference type="VEuPathDB" id="FungiDB:GGTG_12776"/>
<reference evidence="3" key="1">
    <citation type="submission" date="2010-07" db="EMBL/GenBank/DDBJ databases">
        <title>The genome sequence of Gaeumannomyces graminis var. tritici strain R3-111a-1.</title>
        <authorList>
            <consortium name="The Broad Institute Genome Sequencing Platform"/>
            <person name="Ma L.-J."/>
            <person name="Dead R."/>
            <person name="Young S."/>
            <person name="Zeng Q."/>
            <person name="Koehrsen M."/>
            <person name="Alvarado L."/>
            <person name="Berlin A."/>
            <person name="Chapman S.B."/>
            <person name="Chen Z."/>
            <person name="Freedman E."/>
            <person name="Gellesch M."/>
            <person name="Goldberg J."/>
            <person name="Griggs A."/>
            <person name="Gujja S."/>
            <person name="Heilman E.R."/>
            <person name="Heiman D."/>
            <person name="Hepburn T."/>
            <person name="Howarth C."/>
            <person name="Jen D."/>
            <person name="Larson L."/>
            <person name="Mehta T."/>
            <person name="Neiman D."/>
            <person name="Pearson M."/>
            <person name="Roberts A."/>
            <person name="Saif S."/>
            <person name="Shea T."/>
            <person name="Shenoy N."/>
            <person name="Sisk P."/>
            <person name="Stolte C."/>
            <person name="Sykes S."/>
            <person name="Walk T."/>
            <person name="White J."/>
            <person name="Yandava C."/>
            <person name="Haas B."/>
            <person name="Nusbaum C."/>
            <person name="Birren B."/>
        </authorList>
    </citation>
    <scope>NUCLEOTIDE SEQUENCE [LARGE SCALE GENOMIC DNA]</scope>
    <source>
        <strain evidence="3">R3-111a-1</strain>
    </source>
</reference>
<reference evidence="1" key="3">
    <citation type="submission" date="2010-09" db="EMBL/GenBank/DDBJ databases">
        <title>Annotation of Gaeumannomyces graminis var. tritici R3-111a-1.</title>
        <authorList>
            <consortium name="The Broad Institute Genome Sequencing Platform"/>
            <person name="Ma L.-J."/>
            <person name="Dead R."/>
            <person name="Young S.K."/>
            <person name="Zeng Q."/>
            <person name="Gargeya S."/>
            <person name="Fitzgerald M."/>
            <person name="Haas B."/>
            <person name="Abouelleil A."/>
            <person name="Alvarado L."/>
            <person name="Arachchi H.M."/>
            <person name="Berlin A."/>
            <person name="Brown A."/>
            <person name="Chapman S.B."/>
            <person name="Chen Z."/>
            <person name="Dunbar C."/>
            <person name="Freedman E."/>
            <person name="Gearin G."/>
            <person name="Gellesch M."/>
            <person name="Goldberg J."/>
            <person name="Griggs A."/>
            <person name="Gujja S."/>
            <person name="Heiman D."/>
            <person name="Howarth C."/>
            <person name="Larson L."/>
            <person name="Lui A."/>
            <person name="MacDonald P.J.P."/>
            <person name="Mehta T."/>
            <person name="Montmayeur A."/>
            <person name="Murphy C."/>
            <person name="Neiman D."/>
            <person name="Pearson M."/>
            <person name="Priest M."/>
            <person name="Roberts A."/>
            <person name="Saif S."/>
            <person name="Shea T."/>
            <person name="Shenoy N."/>
            <person name="Sisk P."/>
            <person name="Stolte C."/>
            <person name="Sykes S."/>
            <person name="Yandava C."/>
            <person name="Wortman J."/>
            <person name="Nusbaum C."/>
            <person name="Birren B."/>
        </authorList>
    </citation>
    <scope>NUCLEOTIDE SEQUENCE</scope>
    <source>
        <strain evidence="1">R3-111a-1</strain>
    </source>
</reference>
<dbReference type="EMBL" id="GL385403">
    <property type="protein sequence ID" value="EJT69893.1"/>
    <property type="molecule type" value="Genomic_DNA"/>
</dbReference>
<evidence type="ECO:0000313" key="2">
    <source>
        <dbReference type="EnsemblFungi" id="EJT69893"/>
    </source>
</evidence>